<reference evidence="2 3" key="1">
    <citation type="submission" date="2023-03" db="EMBL/GenBank/DDBJ databases">
        <title>Bacillus Genome Sequencing.</title>
        <authorList>
            <person name="Dunlap C."/>
        </authorList>
    </citation>
    <scope>NUCLEOTIDE SEQUENCE [LARGE SCALE GENOMIC DNA]</scope>
    <source>
        <strain evidence="2 3">B-59205</strain>
    </source>
</reference>
<dbReference type="RefSeq" id="WP_326125035.1">
    <property type="nucleotide sequence ID" value="NZ_JARSFG010000032.1"/>
</dbReference>
<dbReference type="EMBL" id="JARSFG010000032">
    <property type="protein sequence ID" value="MEC1180497.1"/>
    <property type="molecule type" value="Genomic_DNA"/>
</dbReference>
<feature type="domain" description="AbiTii" evidence="1">
    <location>
        <begin position="5"/>
        <end position="183"/>
    </location>
</feature>
<accession>A0AAW9NS75</accession>
<name>A0AAW9NS75_9BACL</name>
<proteinExistence type="predicted"/>
<dbReference type="Proteomes" id="UP001344888">
    <property type="component" value="Unassembled WGS sequence"/>
</dbReference>
<sequence length="227" mass="25579">MAKSQLLKDFVKNEVSLETILLRLKVILADLQDEVILKWVNGELSGFKEDVPEYRILEGIPKGNFVVNGCAQYTNSNVPLRGRMSKEDIDAITTLEMADSINVIINMLQSEQRNNISRPIPTELCHSISDYELQITGMRIAFSPNQLDGIVSSVKSKILDIILLLEKNFENIDELDILSQIEENPQSAQDVIYNIQQVVFGHTTEIKIGDKNKIKNSGVGSFFRRGK</sequence>
<evidence type="ECO:0000313" key="2">
    <source>
        <dbReference type="EMBL" id="MEC1180497.1"/>
    </source>
</evidence>
<evidence type="ECO:0000313" key="3">
    <source>
        <dbReference type="Proteomes" id="UP001344888"/>
    </source>
</evidence>
<dbReference type="AlphaFoldDB" id="A0AAW9NS75"/>
<protein>
    <recommendedName>
        <fullName evidence="1">AbiTii domain-containing protein</fullName>
    </recommendedName>
</protein>
<comment type="caution">
    <text evidence="2">The sequence shown here is derived from an EMBL/GenBank/DDBJ whole genome shotgun (WGS) entry which is preliminary data.</text>
</comment>
<dbReference type="Pfam" id="PF18864">
    <property type="entry name" value="AbiTii"/>
    <property type="match status" value="1"/>
</dbReference>
<keyword evidence="3" id="KW-1185">Reference proteome</keyword>
<dbReference type="InterPro" id="IPR041304">
    <property type="entry name" value="AbiTii"/>
</dbReference>
<evidence type="ECO:0000259" key="1">
    <source>
        <dbReference type="Pfam" id="PF18864"/>
    </source>
</evidence>
<organism evidence="2 3">
    <name type="scientific">Metasolibacillus meyeri</name>
    <dbReference type="NCBI Taxonomy" id="1071052"/>
    <lineage>
        <taxon>Bacteria</taxon>
        <taxon>Bacillati</taxon>
        <taxon>Bacillota</taxon>
        <taxon>Bacilli</taxon>
        <taxon>Bacillales</taxon>
        <taxon>Caryophanaceae</taxon>
        <taxon>Metasolibacillus</taxon>
    </lineage>
</organism>
<gene>
    <name evidence="2" type="ORF">P9B03_18695</name>
</gene>